<feature type="active site" description="Nucleophile" evidence="6">
    <location>
        <position position="226"/>
    </location>
</feature>
<evidence type="ECO:0000256" key="1">
    <source>
        <dbReference type="ARBA" id="ARBA00022490"/>
    </source>
</evidence>
<dbReference type="Pfam" id="PF01189">
    <property type="entry name" value="Methyltr_RsmB-F"/>
    <property type="match status" value="1"/>
</dbReference>
<feature type="binding site" evidence="6">
    <location>
        <begin position="105"/>
        <end position="111"/>
    </location>
    <ligand>
        <name>S-adenosyl-L-methionine</name>
        <dbReference type="ChEBI" id="CHEBI:59789"/>
    </ligand>
</feature>
<dbReference type="GO" id="GO:0003723">
    <property type="term" value="F:RNA binding"/>
    <property type="evidence" value="ECO:0007669"/>
    <property type="project" value="UniProtKB-UniRule"/>
</dbReference>
<evidence type="ECO:0000256" key="4">
    <source>
        <dbReference type="ARBA" id="ARBA00022691"/>
    </source>
</evidence>
<dbReference type="PROSITE" id="PS51686">
    <property type="entry name" value="SAM_MT_RSMB_NOP"/>
    <property type="match status" value="1"/>
</dbReference>
<dbReference type="InterPro" id="IPR001678">
    <property type="entry name" value="MeTrfase_RsmB-F_NOP2_dom"/>
</dbReference>
<evidence type="ECO:0000256" key="3">
    <source>
        <dbReference type="ARBA" id="ARBA00022679"/>
    </source>
</evidence>
<evidence type="ECO:0000256" key="2">
    <source>
        <dbReference type="ARBA" id="ARBA00022603"/>
    </source>
</evidence>
<dbReference type="Gene3D" id="3.30.70.1170">
    <property type="entry name" value="Sun protein, domain 3"/>
    <property type="match status" value="1"/>
</dbReference>
<dbReference type="STRING" id="1121485.GCA_000426485_02120"/>
<dbReference type="Gene3D" id="3.40.50.150">
    <property type="entry name" value="Vaccinia Virus protein VP39"/>
    <property type="match status" value="1"/>
</dbReference>
<dbReference type="PRINTS" id="PR02008">
    <property type="entry name" value="RCMTFAMILY"/>
</dbReference>
<evidence type="ECO:0000313" key="9">
    <source>
        <dbReference type="Proteomes" id="UP000297861"/>
    </source>
</evidence>
<accession>A0A4Y8L2L4</accession>
<dbReference type="PANTHER" id="PTHR22807">
    <property type="entry name" value="NOP2 YEAST -RELATED NOL1/NOP2/FMU SUN DOMAIN-CONTAINING"/>
    <property type="match status" value="1"/>
</dbReference>
<organism evidence="8 9">
    <name type="scientific">Dysgonomonas capnocytophagoides</name>
    <dbReference type="NCBI Taxonomy" id="45254"/>
    <lineage>
        <taxon>Bacteria</taxon>
        <taxon>Pseudomonadati</taxon>
        <taxon>Bacteroidota</taxon>
        <taxon>Bacteroidia</taxon>
        <taxon>Bacteroidales</taxon>
        <taxon>Dysgonomonadaceae</taxon>
        <taxon>Dysgonomonas</taxon>
    </lineage>
</organism>
<dbReference type="SUPFAM" id="SSF53335">
    <property type="entry name" value="S-adenosyl-L-methionine-dependent methyltransferases"/>
    <property type="match status" value="1"/>
</dbReference>
<dbReference type="InterPro" id="IPR049560">
    <property type="entry name" value="MeTrfase_RsmB-F_NOP2_cat"/>
</dbReference>
<reference evidence="8 9" key="1">
    <citation type="submission" date="2019-03" db="EMBL/GenBank/DDBJ databases">
        <title>San Antonio Military Medical Center submission to MRSN (WRAIR), pending publication.</title>
        <authorList>
            <person name="Blyth D.M."/>
            <person name="Mccarthy S.L."/>
            <person name="Schall S.E."/>
            <person name="Stam J.A."/>
            <person name="Ong A.C."/>
            <person name="Mcgann P.T."/>
        </authorList>
    </citation>
    <scope>NUCLEOTIDE SEQUENCE [LARGE SCALE GENOMIC DNA]</scope>
    <source>
        <strain evidence="8 9">MRSN571793</strain>
    </source>
</reference>
<dbReference type="GO" id="GO:0001510">
    <property type="term" value="P:RNA methylation"/>
    <property type="evidence" value="ECO:0007669"/>
    <property type="project" value="InterPro"/>
</dbReference>
<dbReference type="InterPro" id="IPR023267">
    <property type="entry name" value="RCMT"/>
</dbReference>
<comment type="caution">
    <text evidence="8">The sequence shown here is derived from an EMBL/GenBank/DDBJ whole genome shotgun (WGS) entry which is preliminary data.</text>
</comment>
<evidence type="ECO:0000256" key="5">
    <source>
        <dbReference type="ARBA" id="ARBA00022884"/>
    </source>
</evidence>
<feature type="domain" description="SAM-dependent MTase RsmB/NOP-type" evidence="7">
    <location>
        <begin position="8"/>
        <end position="290"/>
    </location>
</feature>
<protein>
    <submittedName>
        <fullName evidence="8">rRNA cytosine-C5-methyltransferase</fullName>
    </submittedName>
</protein>
<gene>
    <name evidence="8" type="ORF">E2605_08210</name>
</gene>
<feature type="binding site" evidence="6">
    <location>
        <position position="129"/>
    </location>
    <ligand>
        <name>S-adenosyl-L-methionine</name>
        <dbReference type="ChEBI" id="CHEBI:59789"/>
    </ligand>
</feature>
<keyword evidence="4 6" id="KW-0949">S-adenosyl-L-methionine</keyword>
<dbReference type="Pfam" id="PF13636">
    <property type="entry name" value="Methyltranf_PUA"/>
    <property type="match status" value="1"/>
</dbReference>
<dbReference type="Gene3D" id="2.30.130.60">
    <property type="match status" value="1"/>
</dbReference>
<evidence type="ECO:0000259" key="7">
    <source>
        <dbReference type="PROSITE" id="PS51686"/>
    </source>
</evidence>
<dbReference type="InterPro" id="IPR029063">
    <property type="entry name" value="SAM-dependent_MTases_sf"/>
</dbReference>
<feature type="binding site" evidence="6">
    <location>
        <position position="173"/>
    </location>
    <ligand>
        <name>S-adenosyl-L-methionine</name>
        <dbReference type="ChEBI" id="CHEBI:59789"/>
    </ligand>
</feature>
<feature type="binding site" evidence="6">
    <location>
        <position position="156"/>
    </location>
    <ligand>
        <name>S-adenosyl-L-methionine</name>
        <dbReference type="ChEBI" id="CHEBI:59789"/>
    </ligand>
</feature>
<dbReference type="RefSeq" id="WP_134436084.1">
    <property type="nucleotide sequence ID" value="NZ_SOML01000004.1"/>
</dbReference>
<dbReference type="InterPro" id="IPR027391">
    <property type="entry name" value="Nol1_Nop2_Fmu_2"/>
</dbReference>
<dbReference type="InterPro" id="IPR031341">
    <property type="entry name" value="Methyltr_RsmF_N"/>
</dbReference>
<evidence type="ECO:0000313" key="8">
    <source>
        <dbReference type="EMBL" id="TFD96793.1"/>
    </source>
</evidence>
<evidence type="ECO:0000256" key="6">
    <source>
        <dbReference type="PROSITE-ProRule" id="PRU01023"/>
    </source>
</evidence>
<comment type="similarity">
    <text evidence="6">Belongs to the class I-like SAM-binding methyltransferase superfamily. RsmB/NOP family.</text>
</comment>
<keyword evidence="3 6" id="KW-0808">Transferase</keyword>
<dbReference type="GO" id="GO:0008173">
    <property type="term" value="F:RNA methyltransferase activity"/>
    <property type="evidence" value="ECO:0007669"/>
    <property type="project" value="InterPro"/>
</dbReference>
<dbReference type="EMBL" id="SOML01000004">
    <property type="protein sequence ID" value="TFD96793.1"/>
    <property type="molecule type" value="Genomic_DNA"/>
</dbReference>
<dbReference type="AlphaFoldDB" id="A0A4Y8L2L4"/>
<dbReference type="Proteomes" id="UP000297861">
    <property type="component" value="Unassembled WGS sequence"/>
</dbReference>
<name>A0A4Y8L2L4_9BACT</name>
<keyword evidence="1" id="KW-0963">Cytoplasm</keyword>
<dbReference type="OrthoDB" id="9810297at2"/>
<keyword evidence="2 6" id="KW-0489">Methyltransferase</keyword>
<proteinExistence type="inferred from homology"/>
<dbReference type="PANTHER" id="PTHR22807:SF30">
    <property type="entry name" value="28S RRNA (CYTOSINE(4447)-C(5))-METHYLTRANSFERASE-RELATED"/>
    <property type="match status" value="1"/>
</dbReference>
<keyword evidence="5 6" id="KW-0694">RNA-binding</keyword>
<dbReference type="CDD" id="cd02440">
    <property type="entry name" value="AdoMet_MTases"/>
    <property type="match status" value="1"/>
</dbReference>
<dbReference type="Pfam" id="PF17125">
    <property type="entry name" value="Methyltr_RsmF_N"/>
    <property type="match status" value="1"/>
</dbReference>
<sequence>MILPEDFIQKTKPLLGDQWVSFTEALNEVSPTSIRFNKQKYSKLPEMESVPWCENGFYLPQRPSFTFDPLFHTGAYYVQEASSMFVGQVFKQYVKDQTVRVLDLCAAPGGKSTHIASLISEDSLLVSNEVIRSRANILSENITKSGYPNVIVTNNDPSDIGPMESFFDVILIDAPCSGEGMFRKDPQAIEEWSLGNVQLCEERQRRIIADVWDALRPGGILIYSTCTYNTGENEHNVQWISDSLGAEILPLEVSPDWNIHPSFENNMPVYHFLPHLTKGEGFFLAILRKSGEHSDKSEHSGKRNKKQGKAKLTPLEGEYKNYLTDNEKYTFFEKSSSWFAFPSVNIKQFEYIVSHLRLVSAGIYLGEIKGKDFIPQQSLAMSLALNTSAFEIVDIDKNTAISYLRKEAQTFSESPRGYLLLIYKGIPLGFVKNIGNRANNLYPNEWRIRSGYNPEDNQPFI</sequence>
<keyword evidence="9" id="KW-1185">Reference proteome</keyword>